<dbReference type="InterPro" id="IPR001455">
    <property type="entry name" value="TusA-like"/>
</dbReference>
<keyword evidence="2" id="KW-0808">Transferase</keyword>
<feature type="domain" description="UPF0033" evidence="1">
    <location>
        <begin position="12"/>
        <end position="81"/>
    </location>
</feature>
<dbReference type="HOGENOM" id="CLU_2522818_0_0_7"/>
<dbReference type="EMBL" id="CP010311">
    <property type="protein sequence ID" value="AJF05315.1"/>
    <property type="molecule type" value="Genomic_DNA"/>
</dbReference>
<dbReference type="AlphaFoldDB" id="A0A0B5FMW2"/>
<gene>
    <name evidence="2" type="ORF">GSUB_00195</name>
</gene>
<dbReference type="KEGG" id="gsb:GSUB_00195"/>
<organism evidence="2 3">
    <name type="scientific">Geoalkalibacter subterraneus</name>
    <dbReference type="NCBI Taxonomy" id="483547"/>
    <lineage>
        <taxon>Bacteria</taxon>
        <taxon>Pseudomonadati</taxon>
        <taxon>Thermodesulfobacteriota</taxon>
        <taxon>Desulfuromonadia</taxon>
        <taxon>Desulfuromonadales</taxon>
        <taxon>Geoalkalibacteraceae</taxon>
        <taxon>Geoalkalibacter</taxon>
    </lineage>
</organism>
<evidence type="ECO:0000313" key="3">
    <source>
        <dbReference type="Proteomes" id="UP000035036"/>
    </source>
</evidence>
<dbReference type="GO" id="GO:0008168">
    <property type="term" value="F:methyltransferase activity"/>
    <property type="evidence" value="ECO:0007669"/>
    <property type="project" value="UniProtKB-KW"/>
</dbReference>
<keyword evidence="2" id="KW-0489">Methyltransferase</keyword>
<dbReference type="OrthoDB" id="5398057at2"/>
<keyword evidence="3" id="KW-1185">Reference proteome</keyword>
<evidence type="ECO:0000313" key="2">
    <source>
        <dbReference type="EMBL" id="AJF05315.1"/>
    </source>
</evidence>
<dbReference type="Pfam" id="PF01206">
    <property type="entry name" value="TusA"/>
    <property type="match status" value="1"/>
</dbReference>
<sequence>MESREIVEIVDLNILGQVCPACLLVALDALNNHEESLRCGTKRLVVRTDHRDSTRTIPKAARKMGYDVEVKKVDSCYEISIGRKYEPTR</sequence>
<reference evidence="2 3" key="1">
    <citation type="journal article" date="2015" name="Genome Announc.">
        <title>Genomes of Geoalkalibacter ferrihydriticus Z-0531T and Geoalkalibacter subterraneus Red1T, Two Haloalkaliphilic Metal-Reducing Deltaproteobacteria.</title>
        <authorList>
            <person name="Badalamenti J.P."/>
            <person name="Krajmalnik-Brown R."/>
            <person name="Torres C.I."/>
            <person name="Bond D.R."/>
        </authorList>
    </citation>
    <scope>NUCLEOTIDE SEQUENCE [LARGE SCALE GENOMIC DNA]</scope>
    <source>
        <strain evidence="2 3">Red1</strain>
    </source>
</reference>
<proteinExistence type="predicted"/>
<evidence type="ECO:0000259" key="1">
    <source>
        <dbReference type="Pfam" id="PF01206"/>
    </source>
</evidence>
<dbReference type="STRING" id="483547.GSUB_00195"/>
<dbReference type="SUPFAM" id="SSF64307">
    <property type="entry name" value="SirA-like"/>
    <property type="match status" value="1"/>
</dbReference>
<dbReference type="RefSeq" id="WP_040198563.1">
    <property type="nucleotide sequence ID" value="NZ_CP010311.1"/>
</dbReference>
<accession>A0A0B5FMW2</accession>
<dbReference type="Gene3D" id="3.30.110.40">
    <property type="entry name" value="TusA-like domain"/>
    <property type="match status" value="1"/>
</dbReference>
<protein>
    <submittedName>
        <fullName evidence="2">tRNA methyltransferase</fullName>
    </submittedName>
</protein>
<dbReference type="GO" id="GO:0032259">
    <property type="term" value="P:methylation"/>
    <property type="evidence" value="ECO:0007669"/>
    <property type="project" value="UniProtKB-KW"/>
</dbReference>
<dbReference type="InterPro" id="IPR036868">
    <property type="entry name" value="TusA-like_sf"/>
</dbReference>
<name>A0A0B5FMW2_9BACT</name>
<dbReference type="Proteomes" id="UP000035036">
    <property type="component" value="Chromosome"/>
</dbReference>